<dbReference type="Proteomes" id="UP001177023">
    <property type="component" value="Unassembled WGS sequence"/>
</dbReference>
<evidence type="ECO:0000256" key="8">
    <source>
        <dbReference type="ARBA" id="ARBA00022759"/>
    </source>
</evidence>
<dbReference type="PANTHER" id="PTHR10139">
    <property type="entry name" value="DOUBLE-STRAND BREAK REPAIR PROTEIN MRE11"/>
    <property type="match status" value="1"/>
</dbReference>
<sequence length="591" mass="67228">MDYEMEEDDPLPQESQRPQINDSQIDELPTTGEGDANDIRILIATDVHVGYAEKKKIIDNDAVNTFEEVLQIGNKRGVDMILLGGDLFHENNPSRASVNKVTALLRKYCMNDKEVALEFLSDPTCNFNHSGFDRVNYEDENLNVGLPLFTIHGNHDDMTGKGLTALDPLHEAGLLNLFGKFTEADNYNVSPILLRKGTTRLALYGMGSQRDDRVARAFQTGTIQFMRPRADAEEWFNLLVLHQNRAKRSMLRSTGAYLPDSYIPSFFDFVLWGHEHECKMAAEYVASSSSLEGDGFYILQPGSTVATSLTKDEALHKHVFILTVRARQFKLEPIPLESVRKMVVDELILDKMPAKISMNPKSKREDEILIMEKIKLMLLEAEKKSRPKQPRPPLVRLKVTYTGEWAKLQPPNGRRLGSEFLETEVANPGEMIMIRRITTAKKQANHANKGDIRNTQYQGPRTVEAMLSEQYRKEPIEDRLSVLTDSFMADTLRVCADDENDSTAKTKEINALLEQAIHKQKGEVSKKLEKAVDQFLSLEEMPLENLNSIEDDIKKLLMEHKKKAYEKDYEREAARAARRIVKVNPMEEDSD</sequence>
<keyword evidence="12 17" id="KW-0234">DNA repair</keyword>
<dbReference type="InterPro" id="IPR004843">
    <property type="entry name" value="Calcineurin-like_PHP"/>
</dbReference>
<dbReference type="InterPro" id="IPR007281">
    <property type="entry name" value="Mre11_DNA-bd"/>
</dbReference>
<dbReference type="EMBL" id="CATQJA010002648">
    <property type="protein sequence ID" value="CAJ0576997.1"/>
    <property type="molecule type" value="Genomic_DNA"/>
</dbReference>
<dbReference type="Gene3D" id="3.30.110.110">
    <property type="entry name" value="Mre11, capping domain"/>
    <property type="match status" value="1"/>
</dbReference>
<protein>
    <recommendedName>
        <fullName evidence="19">Mre11 DNA-binding domain-containing protein</fullName>
    </recommendedName>
</protein>
<dbReference type="GO" id="GO:0008296">
    <property type="term" value="F:3'-5'-DNA exonuclease activity"/>
    <property type="evidence" value="ECO:0007669"/>
    <property type="project" value="InterPro"/>
</dbReference>
<feature type="region of interest" description="Disordered" evidence="18">
    <location>
        <begin position="1"/>
        <end position="33"/>
    </location>
</feature>
<feature type="active site" description="Proton donor" evidence="16">
    <location>
        <position position="155"/>
    </location>
</feature>
<dbReference type="GO" id="GO:0035861">
    <property type="term" value="C:site of double-strand break"/>
    <property type="evidence" value="ECO:0007669"/>
    <property type="project" value="TreeGrafter"/>
</dbReference>
<dbReference type="GO" id="GO:0097552">
    <property type="term" value="P:mitochondrial double-strand break repair via homologous recombination"/>
    <property type="evidence" value="ECO:0007669"/>
    <property type="project" value="TreeGrafter"/>
</dbReference>
<dbReference type="GO" id="GO:0030870">
    <property type="term" value="C:Mre11 complex"/>
    <property type="evidence" value="ECO:0007669"/>
    <property type="project" value="InterPro"/>
</dbReference>
<comment type="subcellular location">
    <subcellularLocation>
        <location evidence="3">Chromosome</location>
    </subcellularLocation>
    <subcellularLocation>
        <location evidence="2">Nucleus</location>
    </subcellularLocation>
</comment>
<evidence type="ECO:0000259" key="19">
    <source>
        <dbReference type="SMART" id="SM01347"/>
    </source>
</evidence>
<dbReference type="GO" id="GO:0030145">
    <property type="term" value="F:manganese ion binding"/>
    <property type="evidence" value="ECO:0007669"/>
    <property type="project" value="InterPro"/>
</dbReference>
<evidence type="ECO:0000256" key="1">
    <source>
        <dbReference type="ARBA" id="ARBA00001936"/>
    </source>
</evidence>
<dbReference type="GO" id="GO:0000014">
    <property type="term" value="F:single-stranded DNA endodeoxyribonuclease activity"/>
    <property type="evidence" value="ECO:0007669"/>
    <property type="project" value="TreeGrafter"/>
</dbReference>
<comment type="similarity">
    <text evidence="4 17">Belongs to the MRE11/RAD32 family.</text>
</comment>
<evidence type="ECO:0000313" key="21">
    <source>
        <dbReference type="Proteomes" id="UP001177023"/>
    </source>
</evidence>
<dbReference type="CDD" id="cd00840">
    <property type="entry name" value="MPP_Mre11_N"/>
    <property type="match status" value="1"/>
</dbReference>
<evidence type="ECO:0000256" key="14">
    <source>
        <dbReference type="ARBA" id="ARBA00023242"/>
    </source>
</evidence>
<dbReference type="GO" id="GO:0000724">
    <property type="term" value="P:double-strand break repair via homologous recombination"/>
    <property type="evidence" value="ECO:0007669"/>
    <property type="project" value="TreeGrafter"/>
</dbReference>
<keyword evidence="7" id="KW-0479">Metal-binding</keyword>
<evidence type="ECO:0000256" key="11">
    <source>
        <dbReference type="ARBA" id="ARBA00022839"/>
    </source>
</evidence>
<keyword evidence="14 17" id="KW-0539">Nucleus</keyword>
<dbReference type="GO" id="GO:0031573">
    <property type="term" value="P:mitotic intra-S DNA damage checkpoint signaling"/>
    <property type="evidence" value="ECO:0007669"/>
    <property type="project" value="TreeGrafter"/>
</dbReference>
<dbReference type="SMART" id="SM01347">
    <property type="entry name" value="Mre11_DNA_bind"/>
    <property type="match status" value="1"/>
</dbReference>
<dbReference type="GO" id="GO:0006303">
    <property type="term" value="P:double-strand break repair via nonhomologous end joining"/>
    <property type="evidence" value="ECO:0007669"/>
    <property type="project" value="TreeGrafter"/>
</dbReference>
<dbReference type="InterPro" id="IPR003701">
    <property type="entry name" value="Mre11"/>
</dbReference>
<keyword evidence="5" id="KW-0158">Chromosome</keyword>
<organism evidence="20 21">
    <name type="scientific">Mesorhabditis spiculigera</name>
    <dbReference type="NCBI Taxonomy" id="96644"/>
    <lineage>
        <taxon>Eukaryota</taxon>
        <taxon>Metazoa</taxon>
        <taxon>Ecdysozoa</taxon>
        <taxon>Nematoda</taxon>
        <taxon>Chromadorea</taxon>
        <taxon>Rhabditida</taxon>
        <taxon>Rhabditina</taxon>
        <taxon>Rhabditomorpha</taxon>
        <taxon>Rhabditoidea</taxon>
        <taxon>Rhabditidae</taxon>
        <taxon>Mesorhabditinae</taxon>
        <taxon>Mesorhabditis</taxon>
    </lineage>
</organism>
<evidence type="ECO:0000256" key="9">
    <source>
        <dbReference type="ARBA" id="ARBA00022763"/>
    </source>
</evidence>
<evidence type="ECO:0000256" key="16">
    <source>
        <dbReference type="PIRSR" id="PIRSR000882-1"/>
    </source>
</evidence>
<keyword evidence="9 17" id="KW-0227">DNA damage</keyword>
<keyword evidence="10 17" id="KW-0378">Hydrolase</keyword>
<evidence type="ECO:0000256" key="3">
    <source>
        <dbReference type="ARBA" id="ARBA00004286"/>
    </source>
</evidence>
<evidence type="ECO:0000256" key="2">
    <source>
        <dbReference type="ARBA" id="ARBA00004123"/>
    </source>
</evidence>
<evidence type="ECO:0000256" key="4">
    <source>
        <dbReference type="ARBA" id="ARBA00009028"/>
    </source>
</evidence>
<keyword evidence="21" id="KW-1185">Reference proteome</keyword>
<evidence type="ECO:0000256" key="5">
    <source>
        <dbReference type="ARBA" id="ARBA00022454"/>
    </source>
</evidence>
<dbReference type="GO" id="GO:0007095">
    <property type="term" value="P:mitotic G2 DNA damage checkpoint signaling"/>
    <property type="evidence" value="ECO:0007669"/>
    <property type="project" value="TreeGrafter"/>
</dbReference>
<evidence type="ECO:0000256" key="13">
    <source>
        <dbReference type="ARBA" id="ARBA00023211"/>
    </source>
</evidence>
<name>A0AA36CZ45_9BILA</name>
<dbReference type="PIRSF" id="PIRSF000882">
    <property type="entry name" value="DSB_repair_MRE11"/>
    <property type="match status" value="1"/>
</dbReference>
<dbReference type="AlphaFoldDB" id="A0AA36CZ45"/>
<reference evidence="20" key="1">
    <citation type="submission" date="2023-06" db="EMBL/GenBank/DDBJ databases">
        <authorList>
            <person name="Delattre M."/>
        </authorList>
    </citation>
    <scope>NUCLEOTIDE SEQUENCE</scope>
    <source>
        <strain evidence="20">AF72</strain>
    </source>
</reference>
<evidence type="ECO:0000256" key="18">
    <source>
        <dbReference type="SAM" id="MobiDB-lite"/>
    </source>
</evidence>
<dbReference type="PANTHER" id="PTHR10139:SF1">
    <property type="entry name" value="DOUBLE-STRAND BREAK REPAIR PROTEIN MRE11"/>
    <property type="match status" value="1"/>
</dbReference>
<dbReference type="InterPro" id="IPR029052">
    <property type="entry name" value="Metallo-depent_PP-like"/>
</dbReference>
<comment type="cofactor">
    <cofactor evidence="1">
        <name>Mn(2+)</name>
        <dbReference type="ChEBI" id="CHEBI:29035"/>
    </cofactor>
</comment>
<evidence type="ECO:0000313" key="20">
    <source>
        <dbReference type="EMBL" id="CAJ0576997.1"/>
    </source>
</evidence>
<dbReference type="Pfam" id="PF00149">
    <property type="entry name" value="Metallophos"/>
    <property type="match status" value="1"/>
</dbReference>
<dbReference type="Pfam" id="PF04152">
    <property type="entry name" value="Mre11_DNA_bind"/>
    <property type="match status" value="1"/>
</dbReference>
<evidence type="ECO:0000256" key="12">
    <source>
        <dbReference type="ARBA" id="ARBA00023204"/>
    </source>
</evidence>
<dbReference type="InterPro" id="IPR038487">
    <property type="entry name" value="Mre11_capping_dom"/>
</dbReference>
<dbReference type="FunFam" id="3.60.21.10:FF:000011">
    <property type="entry name" value="Double-strand break repair protein"/>
    <property type="match status" value="1"/>
</dbReference>
<keyword evidence="6 17" id="KW-0540">Nuclease</keyword>
<dbReference type="NCBIfam" id="TIGR00583">
    <property type="entry name" value="mre11"/>
    <property type="match status" value="1"/>
</dbReference>
<accession>A0AA36CZ45</accession>
<dbReference type="SUPFAM" id="SSF56300">
    <property type="entry name" value="Metallo-dependent phosphatases"/>
    <property type="match status" value="1"/>
</dbReference>
<feature type="domain" description="Mre11 DNA-binding" evidence="19">
    <location>
        <begin position="329"/>
        <end position="487"/>
    </location>
</feature>
<keyword evidence="8 17" id="KW-0255">Endonuclease</keyword>
<dbReference type="InterPro" id="IPR041796">
    <property type="entry name" value="Mre11_N"/>
</dbReference>
<dbReference type="GO" id="GO:0042138">
    <property type="term" value="P:meiotic DNA double-strand break formation"/>
    <property type="evidence" value="ECO:0007669"/>
    <property type="project" value="TreeGrafter"/>
</dbReference>
<proteinExistence type="inferred from homology"/>
<gene>
    <name evidence="20" type="ORF">MSPICULIGERA_LOCUS15277</name>
</gene>
<comment type="caution">
    <text evidence="20">The sequence shown here is derived from an EMBL/GenBank/DDBJ whole genome shotgun (WGS) entry which is preliminary data.</text>
</comment>
<dbReference type="GO" id="GO:0000723">
    <property type="term" value="P:telomere maintenance"/>
    <property type="evidence" value="ECO:0007669"/>
    <property type="project" value="TreeGrafter"/>
</dbReference>
<feature type="non-terminal residue" evidence="20">
    <location>
        <position position="1"/>
    </location>
</feature>
<keyword evidence="11 17" id="KW-0269">Exonuclease</keyword>
<keyword evidence="13 17" id="KW-0464">Manganese</keyword>
<dbReference type="Gene3D" id="3.60.21.10">
    <property type="match status" value="1"/>
</dbReference>
<evidence type="ECO:0000256" key="7">
    <source>
        <dbReference type="ARBA" id="ARBA00022723"/>
    </source>
</evidence>
<feature type="compositionally biased region" description="Acidic residues" evidence="18">
    <location>
        <begin position="1"/>
        <end position="11"/>
    </location>
</feature>
<feature type="compositionally biased region" description="Polar residues" evidence="18">
    <location>
        <begin position="13"/>
        <end position="23"/>
    </location>
</feature>
<evidence type="ECO:0000256" key="6">
    <source>
        <dbReference type="ARBA" id="ARBA00022722"/>
    </source>
</evidence>
<keyword evidence="15 17" id="KW-0469">Meiosis</keyword>
<evidence type="ECO:0000256" key="15">
    <source>
        <dbReference type="ARBA" id="ARBA00023254"/>
    </source>
</evidence>
<evidence type="ECO:0000256" key="17">
    <source>
        <dbReference type="RuleBase" id="RU003447"/>
    </source>
</evidence>
<evidence type="ECO:0000256" key="10">
    <source>
        <dbReference type="ARBA" id="ARBA00022801"/>
    </source>
</evidence>